<dbReference type="InterPro" id="IPR010319">
    <property type="entry name" value="Transglutaminase-like_Cys_pept"/>
</dbReference>
<dbReference type="STRING" id="121290.APY04_2252"/>
<dbReference type="AlphaFoldDB" id="A0A109BE27"/>
<sequence length="226" mass="25470">MQRVQLSAFVLIGGLIASTAAGAQTVSNIQKPEKGQKIEKSVKASSFMRIFGPAQPPHGFVRFCEANPKECDPDHGQEARFEATAERLMELDDINRTINREIAPATDLEVYGVNEYWTLPTTRGDCEDYALLKRKRLIEKGWPVSSVLMTVVRDEKGEGHAILTARTTQGDFILDNKLEDVRLWHKAPYQFVMRQSYLNPRVWVALDTRHGPLATTISGRIDRSTE</sequence>
<feature type="signal peptide" evidence="1">
    <location>
        <begin position="1"/>
        <end position="23"/>
    </location>
</feature>
<dbReference type="Pfam" id="PF06035">
    <property type="entry name" value="Peptidase_C93"/>
    <property type="match status" value="1"/>
</dbReference>
<dbReference type="EMBL" id="LMTR01000071">
    <property type="protein sequence ID" value="KWT66845.1"/>
    <property type="molecule type" value="Genomic_DNA"/>
</dbReference>
<keyword evidence="3" id="KW-1185">Reference proteome</keyword>
<keyword evidence="1" id="KW-0732">Signal</keyword>
<comment type="caution">
    <text evidence="2">The sequence shown here is derived from an EMBL/GenBank/DDBJ whole genome shotgun (WGS) entry which is preliminary data.</text>
</comment>
<evidence type="ECO:0000313" key="2">
    <source>
        <dbReference type="EMBL" id="KWT66845.1"/>
    </source>
</evidence>
<accession>A0A109BE27</accession>
<feature type="chain" id="PRO_5007132565" description="Transglutaminase" evidence="1">
    <location>
        <begin position="24"/>
        <end position="226"/>
    </location>
</feature>
<reference evidence="2 3" key="1">
    <citation type="submission" date="2015-10" db="EMBL/GenBank/DDBJ databases">
        <title>Transcriptomic analysis of a linuron degrading triple-species bacterial consortium.</title>
        <authorList>
            <person name="Albers P."/>
        </authorList>
    </citation>
    <scope>NUCLEOTIDE SEQUENCE [LARGE SCALE GENOMIC DNA]</scope>
    <source>
        <strain evidence="2 3">WDL6</strain>
    </source>
</reference>
<evidence type="ECO:0008006" key="4">
    <source>
        <dbReference type="Google" id="ProtNLM"/>
    </source>
</evidence>
<dbReference type="PANTHER" id="PTHR39327">
    <property type="match status" value="1"/>
</dbReference>
<gene>
    <name evidence="2" type="ORF">APY04_2252</name>
</gene>
<evidence type="ECO:0000313" key="3">
    <source>
        <dbReference type="Proteomes" id="UP000059074"/>
    </source>
</evidence>
<dbReference type="RefSeq" id="WP_083509700.1">
    <property type="nucleotide sequence ID" value="NZ_JAEFBX010000003.1"/>
</dbReference>
<evidence type="ECO:0000256" key="1">
    <source>
        <dbReference type="SAM" id="SignalP"/>
    </source>
</evidence>
<dbReference type="Gene3D" id="3.10.620.30">
    <property type="match status" value="1"/>
</dbReference>
<dbReference type="PATRIC" id="fig|121290.4.peg.2449"/>
<dbReference type="Proteomes" id="UP000059074">
    <property type="component" value="Unassembled WGS sequence"/>
</dbReference>
<protein>
    <recommendedName>
        <fullName evidence="4">Transglutaminase</fullName>
    </recommendedName>
</protein>
<dbReference type="OrthoDB" id="7206808at2"/>
<organism evidence="2 3">
    <name type="scientific">Hyphomicrobium sulfonivorans</name>
    <dbReference type="NCBI Taxonomy" id="121290"/>
    <lineage>
        <taxon>Bacteria</taxon>
        <taxon>Pseudomonadati</taxon>
        <taxon>Pseudomonadota</taxon>
        <taxon>Alphaproteobacteria</taxon>
        <taxon>Hyphomicrobiales</taxon>
        <taxon>Hyphomicrobiaceae</taxon>
        <taxon>Hyphomicrobium</taxon>
    </lineage>
</organism>
<proteinExistence type="predicted"/>
<name>A0A109BE27_HYPSL</name>
<dbReference type="PANTHER" id="PTHR39327:SF1">
    <property type="entry name" value="BLR5470 PROTEIN"/>
    <property type="match status" value="1"/>
</dbReference>